<accession>A0A3P6R2X1</accession>
<dbReference type="Proteomes" id="UP000271098">
    <property type="component" value="Unassembled WGS sequence"/>
</dbReference>
<evidence type="ECO:0000313" key="3">
    <source>
        <dbReference type="EMBL" id="VDK47705.1"/>
    </source>
</evidence>
<dbReference type="Gene3D" id="1.25.40.70">
    <property type="entry name" value="Phosphatidylinositol 3-kinase, accessory domain (PIK)"/>
    <property type="match status" value="1"/>
</dbReference>
<dbReference type="PROSITE" id="PS51545">
    <property type="entry name" value="PIK_HELICAL"/>
    <property type="match status" value="1"/>
</dbReference>
<reference evidence="3 4" key="1">
    <citation type="submission" date="2018-11" db="EMBL/GenBank/DDBJ databases">
        <authorList>
            <consortium name="Pathogen Informatics"/>
        </authorList>
    </citation>
    <scope>NUCLEOTIDE SEQUENCE [LARGE SCALE GENOMIC DNA]</scope>
</reference>
<protein>
    <recommendedName>
        <fullName evidence="2">PIK helical domain-containing protein</fullName>
    </recommendedName>
</protein>
<proteinExistence type="predicted"/>
<dbReference type="OrthoDB" id="67688at2759"/>
<dbReference type="InterPro" id="IPR016024">
    <property type="entry name" value="ARM-type_fold"/>
</dbReference>
<dbReference type="InterPro" id="IPR015433">
    <property type="entry name" value="PI3/4_kinase"/>
</dbReference>
<dbReference type="GO" id="GO:0034271">
    <property type="term" value="C:phosphatidylinositol 3-kinase complex, class III, type I"/>
    <property type="evidence" value="ECO:0007669"/>
    <property type="project" value="TreeGrafter"/>
</dbReference>
<feature type="region of interest" description="Disordered" evidence="1">
    <location>
        <begin position="61"/>
        <end position="91"/>
    </location>
</feature>
<dbReference type="GO" id="GO:0005777">
    <property type="term" value="C:peroxisome"/>
    <property type="evidence" value="ECO:0007669"/>
    <property type="project" value="TreeGrafter"/>
</dbReference>
<dbReference type="GO" id="GO:0006897">
    <property type="term" value="P:endocytosis"/>
    <property type="evidence" value="ECO:0007669"/>
    <property type="project" value="TreeGrafter"/>
</dbReference>
<dbReference type="EMBL" id="UYRT01009589">
    <property type="protein sequence ID" value="VDK47705.1"/>
    <property type="molecule type" value="Genomic_DNA"/>
</dbReference>
<dbReference type="SUPFAM" id="SSF48371">
    <property type="entry name" value="ARM repeat"/>
    <property type="match status" value="1"/>
</dbReference>
<dbReference type="GO" id="GO:0005768">
    <property type="term" value="C:endosome"/>
    <property type="evidence" value="ECO:0007669"/>
    <property type="project" value="TreeGrafter"/>
</dbReference>
<dbReference type="Pfam" id="PF00613">
    <property type="entry name" value="PI3Ka"/>
    <property type="match status" value="1"/>
</dbReference>
<evidence type="ECO:0000313" key="4">
    <source>
        <dbReference type="Proteomes" id="UP000271098"/>
    </source>
</evidence>
<evidence type="ECO:0000256" key="1">
    <source>
        <dbReference type="SAM" id="MobiDB-lite"/>
    </source>
</evidence>
<keyword evidence="4" id="KW-1185">Reference proteome</keyword>
<feature type="domain" description="PIK helical" evidence="2">
    <location>
        <begin position="1"/>
        <end position="139"/>
    </location>
</feature>
<feature type="compositionally biased region" description="Basic and acidic residues" evidence="1">
    <location>
        <begin position="61"/>
        <end position="76"/>
    </location>
</feature>
<gene>
    <name evidence="3" type="ORF">GPUH_LOCUS4855</name>
</gene>
<dbReference type="GO" id="GO:0016303">
    <property type="term" value="F:1-phosphatidylinositol-3-kinase activity"/>
    <property type="evidence" value="ECO:0007669"/>
    <property type="project" value="TreeGrafter"/>
</dbReference>
<dbReference type="AlphaFoldDB" id="A0A3P6R2X1"/>
<name>A0A3P6R2X1_9BILA</name>
<feature type="compositionally biased region" description="Polar residues" evidence="1">
    <location>
        <begin position="82"/>
        <end position="91"/>
    </location>
</feature>
<dbReference type="InterPro" id="IPR001263">
    <property type="entry name" value="PI3K_accessory_dom"/>
</dbReference>
<dbReference type="GO" id="GO:0000407">
    <property type="term" value="C:phagophore assembly site"/>
    <property type="evidence" value="ECO:0007669"/>
    <property type="project" value="TreeGrafter"/>
</dbReference>
<dbReference type="PANTHER" id="PTHR10048">
    <property type="entry name" value="PHOSPHATIDYLINOSITOL KINASE"/>
    <property type="match status" value="1"/>
</dbReference>
<dbReference type="PANTHER" id="PTHR10048:SF7">
    <property type="entry name" value="PHOSPHATIDYLINOSITOL 3-KINASE CATALYTIC SUBUNIT TYPE 3"/>
    <property type="match status" value="1"/>
</dbReference>
<sequence length="139" mass="15906">MEASDALELLSPVFQNIELRRYAVSRLSHAKPEQILLYLPQLVQALKYERFAQNVLKEVKEQEEFQKRKEDAKEGSIKAASEKTTTGSDYDAQSQQILEQAIQKCLTGDDLASFLIRSACNDATTTYYLYWYLKVEVCG</sequence>
<evidence type="ECO:0000259" key="2">
    <source>
        <dbReference type="PROSITE" id="PS51545"/>
    </source>
</evidence>
<dbReference type="InterPro" id="IPR042236">
    <property type="entry name" value="PI3K_accessory_sf"/>
</dbReference>
<organism evidence="3 4">
    <name type="scientific">Gongylonema pulchrum</name>
    <dbReference type="NCBI Taxonomy" id="637853"/>
    <lineage>
        <taxon>Eukaryota</taxon>
        <taxon>Metazoa</taxon>
        <taxon>Ecdysozoa</taxon>
        <taxon>Nematoda</taxon>
        <taxon>Chromadorea</taxon>
        <taxon>Rhabditida</taxon>
        <taxon>Spirurina</taxon>
        <taxon>Spiruromorpha</taxon>
        <taxon>Spiruroidea</taxon>
        <taxon>Gongylonematidae</taxon>
        <taxon>Gongylonema</taxon>
    </lineage>
</organism>
<dbReference type="GO" id="GO:0048015">
    <property type="term" value="P:phosphatidylinositol-mediated signaling"/>
    <property type="evidence" value="ECO:0007669"/>
    <property type="project" value="TreeGrafter"/>
</dbReference>
<dbReference type="GO" id="GO:0034272">
    <property type="term" value="C:phosphatidylinositol 3-kinase complex, class III, type II"/>
    <property type="evidence" value="ECO:0007669"/>
    <property type="project" value="TreeGrafter"/>
</dbReference>
<dbReference type="GO" id="GO:0000045">
    <property type="term" value="P:autophagosome assembly"/>
    <property type="evidence" value="ECO:0007669"/>
    <property type="project" value="TreeGrafter"/>
</dbReference>